<dbReference type="InterPro" id="IPR025662">
    <property type="entry name" value="Sigma_54_int_dom_ATP-bd_1"/>
</dbReference>
<reference evidence="5 6" key="1">
    <citation type="submission" date="2023-09" db="EMBL/GenBank/DDBJ databases">
        <authorList>
            <person name="Wang M."/>
        </authorList>
    </citation>
    <scope>NUCLEOTIDE SEQUENCE [LARGE SCALE GENOMIC DNA]</scope>
    <source>
        <strain evidence="5">GT-2023</strain>
        <tissue evidence="5">Liver</tissue>
    </source>
</reference>
<evidence type="ECO:0000259" key="4">
    <source>
        <dbReference type="Pfam" id="PF04548"/>
    </source>
</evidence>
<evidence type="ECO:0000313" key="6">
    <source>
        <dbReference type="Proteomes" id="UP001558613"/>
    </source>
</evidence>
<dbReference type="PANTHER" id="PTHR32046:SF11">
    <property type="entry name" value="IMMUNE-ASSOCIATED NUCLEOTIDE-BINDING PROTEIN 10-LIKE"/>
    <property type="match status" value="1"/>
</dbReference>
<gene>
    <name evidence="5" type="ORF">QQF64_021552</name>
</gene>
<protein>
    <recommendedName>
        <fullName evidence="4">AIG1-type G domain-containing protein</fullName>
    </recommendedName>
</protein>
<name>A0ABR3L959_9TELE</name>
<evidence type="ECO:0000256" key="2">
    <source>
        <dbReference type="ARBA" id="ARBA00022741"/>
    </source>
</evidence>
<dbReference type="EMBL" id="JAYMGO010000024">
    <property type="protein sequence ID" value="KAL1248234.1"/>
    <property type="molecule type" value="Genomic_DNA"/>
</dbReference>
<evidence type="ECO:0000313" key="5">
    <source>
        <dbReference type="EMBL" id="KAL1248234.1"/>
    </source>
</evidence>
<evidence type="ECO:0000256" key="3">
    <source>
        <dbReference type="SAM" id="Coils"/>
    </source>
</evidence>
<dbReference type="InterPro" id="IPR027417">
    <property type="entry name" value="P-loop_NTPase"/>
</dbReference>
<dbReference type="PANTHER" id="PTHR32046">
    <property type="entry name" value="G DOMAIN-CONTAINING PROTEIN"/>
    <property type="match status" value="1"/>
</dbReference>
<dbReference type="Pfam" id="PF04548">
    <property type="entry name" value="AIG1"/>
    <property type="match status" value="1"/>
</dbReference>
<organism evidence="5 6">
    <name type="scientific">Cirrhinus molitorella</name>
    <name type="common">mud carp</name>
    <dbReference type="NCBI Taxonomy" id="172907"/>
    <lineage>
        <taxon>Eukaryota</taxon>
        <taxon>Metazoa</taxon>
        <taxon>Chordata</taxon>
        <taxon>Craniata</taxon>
        <taxon>Vertebrata</taxon>
        <taxon>Euteleostomi</taxon>
        <taxon>Actinopterygii</taxon>
        <taxon>Neopterygii</taxon>
        <taxon>Teleostei</taxon>
        <taxon>Ostariophysi</taxon>
        <taxon>Cypriniformes</taxon>
        <taxon>Cyprinidae</taxon>
        <taxon>Labeoninae</taxon>
        <taxon>Labeonini</taxon>
        <taxon>Cirrhinus</taxon>
    </lineage>
</organism>
<accession>A0ABR3L959</accession>
<feature type="coiled-coil region" evidence="3">
    <location>
        <begin position="522"/>
        <end position="549"/>
    </location>
</feature>
<sequence>MLPPPAQPAAASPRLAFPEKFDGTPTKFTASVKSVFISSGEPQILRSVLSAEEDPQNSNLLLILCYKTCEELYTPRKSLQEKLKHTESIKGKFEKTEHHIQSKNDLIKNSVLIEDGNPARYGLQTRTDNLHQSEPYRKIIFGERDKNKPHKIILMAGETGTGKTTMINAMINYMLGVKREDKVWFEITDDQSDRTQTHSQTSIITVYGFYLQESSIDLTIIDTPGYGDTHGVDLDKQIAESLLSLSKSAEEIHEIDTVCLVIKATQNRLSDRQRYIFDAVQSLFGRDIAENIVLLFTHSTGAPPKNALTAVKEAEIKCAVNDKNQPVFFLFDNCQSDAADEDYEIIQEQSWNLSFRGMTQFFKFLDTAQPKSLKMTRDVLQKQKQLEANISNLKSRVELMELKQNELQLTQEALEQNKEHVENNKNFEYQVKVPYKEIVDIDPSVAKAAMCCTVCEENCHYPGCWWTSDLAWCSVMKDDHCTVCTKKCHYTKHVKHAKIYVTKTKKEKKTSEDLKKKYYGKLRDSESLVKKLTEELQELEKEKIKLVIEAFNCVETLQKITLRTDSLLILQHIEFLVEKLKEINEPEKAQTLENIKKRAGKEKQGALRYFTRFLNE</sequence>
<dbReference type="CDD" id="cd00882">
    <property type="entry name" value="Ras_like_GTPase"/>
    <property type="match status" value="1"/>
</dbReference>
<dbReference type="InterPro" id="IPR006703">
    <property type="entry name" value="G_AIG1"/>
</dbReference>
<dbReference type="PROSITE" id="PS00675">
    <property type="entry name" value="SIGMA54_INTERACT_1"/>
    <property type="match status" value="1"/>
</dbReference>
<keyword evidence="2" id="KW-0547">Nucleotide-binding</keyword>
<evidence type="ECO:0000256" key="1">
    <source>
        <dbReference type="ARBA" id="ARBA00008535"/>
    </source>
</evidence>
<feature type="domain" description="AIG1-type G" evidence="4">
    <location>
        <begin position="153"/>
        <end position="307"/>
    </location>
</feature>
<dbReference type="Proteomes" id="UP001558613">
    <property type="component" value="Unassembled WGS sequence"/>
</dbReference>
<comment type="caution">
    <text evidence="5">The sequence shown here is derived from an EMBL/GenBank/DDBJ whole genome shotgun (WGS) entry which is preliminary data.</text>
</comment>
<keyword evidence="3" id="KW-0175">Coiled coil</keyword>
<dbReference type="SUPFAM" id="SSF52540">
    <property type="entry name" value="P-loop containing nucleoside triphosphate hydrolases"/>
    <property type="match status" value="1"/>
</dbReference>
<comment type="similarity">
    <text evidence="1">Belongs to the TRAFAC class TrmE-Era-EngA-EngB-Septin-like GTPase superfamily. AIG1/Toc34/Toc159-like paraseptin GTPase family. IAN subfamily.</text>
</comment>
<dbReference type="Gene3D" id="3.40.50.300">
    <property type="entry name" value="P-loop containing nucleotide triphosphate hydrolases"/>
    <property type="match status" value="1"/>
</dbReference>
<proteinExistence type="inferred from homology"/>
<feature type="coiled-coil region" evidence="3">
    <location>
        <begin position="376"/>
        <end position="424"/>
    </location>
</feature>
<keyword evidence="6" id="KW-1185">Reference proteome</keyword>